<dbReference type="InterPro" id="IPR012354">
    <property type="entry name" value="Esterase_lipase"/>
</dbReference>
<evidence type="ECO:0000256" key="2">
    <source>
        <dbReference type="ARBA" id="ARBA00011738"/>
    </source>
</evidence>
<evidence type="ECO:0000313" key="11">
    <source>
        <dbReference type="EMBL" id="ADO16159.1"/>
    </source>
</evidence>
<dbReference type="InterPro" id="IPR022742">
    <property type="entry name" value="Hydrolase_4"/>
</dbReference>
<accession>E2JF29</accession>
<dbReference type="SMR" id="E2JF29"/>
<evidence type="ECO:0000256" key="5">
    <source>
        <dbReference type="ARBA" id="ARBA00039155"/>
    </source>
</evidence>
<comment type="function">
    <text evidence="7">Involved in the detoxification of xenobiotics. Shows maximal activity with C6 substrates, with gradually decreasing activity from C8 to C12 substrates. No activity for higher chain length substrates acids rather than long-chain ones.</text>
</comment>
<dbReference type="EC" id="3.1.1.1" evidence="5"/>
<comment type="similarity">
    <text evidence="1">Belongs to the lipase/esterase LIP3/BchO family.</text>
</comment>
<dbReference type="PIRSF" id="PIRSF017388">
    <property type="entry name" value="Esterase_lipase"/>
    <property type="match status" value="1"/>
</dbReference>
<evidence type="ECO:0000256" key="9">
    <source>
        <dbReference type="PIRSR" id="PIRSR017388-1"/>
    </source>
</evidence>
<feature type="active site" description="Charge relay system" evidence="9">
    <location>
        <position position="227"/>
    </location>
</feature>
<feature type="domain" description="Serine aminopeptidase S33" evidence="10">
    <location>
        <begin position="17"/>
        <end position="222"/>
    </location>
</feature>
<dbReference type="PANTHER" id="PTHR43798">
    <property type="entry name" value="MONOACYLGLYCEROL LIPASE"/>
    <property type="match status" value="1"/>
</dbReference>
<dbReference type="Pfam" id="PF12146">
    <property type="entry name" value="Hydrolase_4"/>
    <property type="match status" value="1"/>
</dbReference>
<evidence type="ECO:0000256" key="4">
    <source>
        <dbReference type="ARBA" id="ARBA00022801"/>
    </source>
</evidence>
<evidence type="ECO:0000256" key="7">
    <source>
        <dbReference type="ARBA" id="ARBA00056592"/>
    </source>
</evidence>
<feature type="active site" description="Nucleophile" evidence="9">
    <location>
        <position position="94"/>
    </location>
</feature>
<evidence type="ECO:0000256" key="1">
    <source>
        <dbReference type="ARBA" id="ARBA00006989"/>
    </source>
</evidence>
<comment type="subunit">
    <text evidence="2">Homodimer.</text>
</comment>
<evidence type="ECO:0000256" key="3">
    <source>
        <dbReference type="ARBA" id="ARBA00022487"/>
    </source>
</evidence>
<evidence type="ECO:0000256" key="6">
    <source>
        <dbReference type="ARBA" id="ARBA00051142"/>
    </source>
</evidence>
<feature type="active site" description="Charge relay system" evidence="9">
    <location>
        <position position="193"/>
    </location>
</feature>
<dbReference type="ESTHER" id="bacce-BC5130">
    <property type="family name" value="CarbLipBact_1"/>
</dbReference>
<dbReference type="InterPro" id="IPR029058">
    <property type="entry name" value="AB_hydrolase_fold"/>
</dbReference>
<dbReference type="AlphaFoldDB" id="E2JF29"/>
<keyword evidence="3" id="KW-0719">Serine esterase</keyword>
<organism evidence="11">
    <name type="scientific">Brevibacillus sp. KB2</name>
    <dbReference type="NCBI Taxonomy" id="882368"/>
    <lineage>
        <taxon>Bacteria</taxon>
        <taxon>Bacillati</taxon>
        <taxon>Bacillota</taxon>
        <taxon>Bacilli</taxon>
        <taxon>Bacillales</taxon>
        <taxon>Paenibacillaceae</taxon>
        <taxon>Brevibacillus</taxon>
    </lineage>
</organism>
<keyword evidence="4" id="KW-0378">Hydrolase</keyword>
<dbReference type="PANTHER" id="PTHR43798:SF33">
    <property type="entry name" value="HYDROLASE, PUTATIVE (AFU_ORTHOLOGUE AFUA_2G14860)-RELATED"/>
    <property type="match status" value="1"/>
</dbReference>
<protein>
    <recommendedName>
        <fullName evidence="8">Carboxylesterase</fullName>
        <ecNumber evidence="5">3.1.1.1</ecNumber>
    </recommendedName>
</protein>
<dbReference type="Gene3D" id="3.40.50.1820">
    <property type="entry name" value="alpha/beta hydrolase"/>
    <property type="match status" value="1"/>
</dbReference>
<proteinExistence type="inferred from homology"/>
<dbReference type="GO" id="GO:0016020">
    <property type="term" value="C:membrane"/>
    <property type="evidence" value="ECO:0007669"/>
    <property type="project" value="TreeGrafter"/>
</dbReference>
<reference evidence="11" key="1">
    <citation type="journal article" date="2012" name="World J. Microbiol. Biotechnol.">
        <title>Biodegradation of malathion by Brevibacillus sp. strain KB2 and Bacillus cereus strain PU.</title>
        <authorList>
            <person name="Singh B."/>
            <person name="Kaur J."/>
            <person name="Singh K."/>
        </authorList>
    </citation>
    <scope>NUCLEOTIDE SEQUENCE</scope>
    <source>
        <strain evidence="11">KB2</strain>
    </source>
</reference>
<dbReference type="SUPFAM" id="SSF53474">
    <property type="entry name" value="alpha/beta-Hydrolases"/>
    <property type="match status" value="1"/>
</dbReference>
<comment type="catalytic activity">
    <reaction evidence="6">
        <text>a carboxylic ester + H2O = an alcohol + a carboxylate + H(+)</text>
        <dbReference type="Rhea" id="RHEA:21164"/>
        <dbReference type="ChEBI" id="CHEBI:15377"/>
        <dbReference type="ChEBI" id="CHEBI:15378"/>
        <dbReference type="ChEBI" id="CHEBI:29067"/>
        <dbReference type="ChEBI" id="CHEBI:30879"/>
        <dbReference type="ChEBI" id="CHEBI:33308"/>
        <dbReference type="EC" id="3.1.1.1"/>
    </reaction>
</comment>
<sequence>MMKLASPKPFTFEGGDRAVLLLHGFTGNSADVRMLGRFLEKKGYTCHAPIYKGHGVPPEELVHTGPTDWWQDVTEAYQLLKDKGFEKIAVVGLSLGGVFSLKLGYTVPVLGVVPMCAPMYIKSEETMYQGILAYAREYKKREQKSPEQIEQEMLEFQKTPMNTLKALQQLIADVRNNVDMIYAPTFVVQARHDEMINTDSADIIYNGVESTLLRQWEWYEELPRHGHYTLINKRDELHEGWILTFLEQLDW</sequence>
<name>E2JF29_9BACL</name>
<evidence type="ECO:0000256" key="8">
    <source>
        <dbReference type="ARBA" id="ARBA00071382"/>
    </source>
</evidence>
<evidence type="ECO:0000259" key="10">
    <source>
        <dbReference type="Pfam" id="PF12146"/>
    </source>
</evidence>
<dbReference type="FunFam" id="3.40.50.1820:FF:000070">
    <property type="entry name" value="Carboxylesterase"/>
    <property type="match status" value="1"/>
</dbReference>
<dbReference type="EMBL" id="HQ218054">
    <property type="protein sequence ID" value="ADO16159.1"/>
    <property type="molecule type" value="Genomic_DNA"/>
</dbReference>
<dbReference type="GO" id="GO:0106435">
    <property type="term" value="F:carboxylesterase activity"/>
    <property type="evidence" value="ECO:0007669"/>
    <property type="project" value="UniProtKB-EC"/>
</dbReference>
<dbReference type="InterPro" id="IPR050266">
    <property type="entry name" value="AB_hydrolase_sf"/>
</dbReference>